<name>A0A840L4U9_9BURK</name>
<evidence type="ECO:0000256" key="1">
    <source>
        <dbReference type="SAM" id="MobiDB-lite"/>
    </source>
</evidence>
<dbReference type="AlphaFoldDB" id="A0A840L4U9"/>
<proteinExistence type="predicted"/>
<accession>A0A840L4U9</accession>
<sequence>MVQQVNLLTPILLTPKRLLSAATMLQAFALLLAATLALGLWLSLQAQASRQAFKQTQERGAAELQSLSQALASLPPPVDPQLLAQQLSQLEQTNQAQARLLSLLRGGLAAEGWRHSDLLKYLAQTVPPSVWLASLRWQSGHLELQGATLDPVALRTWLERLAGKPLLAGLELGTVRVEKWSAEGPPASDGNEAAPGHTLAPPGALQSAGLPKPRAGQAVWSFRVVSELPLPPTPTALPGRTP</sequence>
<dbReference type="RefSeq" id="WP_184294822.1">
    <property type="nucleotide sequence ID" value="NZ_JACHLP010000001.1"/>
</dbReference>
<dbReference type="InterPro" id="IPR007813">
    <property type="entry name" value="PilN"/>
</dbReference>
<gene>
    <name evidence="3" type="ORF">HNP55_000050</name>
</gene>
<dbReference type="EMBL" id="JACHLP010000001">
    <property type="protein sequence ID" value="MBB4841555.1"/>
    <property type="molecule type" value="Genomic_DNA"/>
</dbReference>
<dbReference type="Proteomes" id="UP000562027">
    <property type="component" value="Unassembled WGS sequence"/>
</dbReference>
<protein>
    <submittedName>
        <fullName evidence="3">Tfp pilus assembly protein PilN</fullName>
    </submittedName>
</protein>
<reference evidence="3 4" key="1">
    <citation type="submission" date="2020-08" db="EMBL/GenBank/DDBJ databases">
        <title>Functional genomics of gut bacteria from endangered species of beetles.</title>
        <authorList>
            <person name="Carlos-Shanley C."/>
        </authorList>
    </citation>
    <scope>NUCLEOTIDE SEQUENCE [LARGE SCALE GENOMIC DNA]</scope>
    <source>
        <strain evidence="3 4">S00239</strain>
    </source>
</reference>
<keyword evidence="2" id="KW-0472">Membrane</keyword>
<evidence type="ECO:0000313" key="3">
    <source>
        <dbReference type="EMBL" id="MBB4841555.1"/>
    </source>
</evidence>
<organism evidence="3 4">
    <name type="scientific">Roseateles oligotrophus</name>
    <dbReference type="NCBI Taxonomy" id="1769250"/>
    <lineage>
        <taxon>Bacteria</taxon>
        <taxon>Pseudomonadati</taxon>
        <taxon>Pseudomonadota</taxon>
        <taxon>Betaproteobacteria</taxon>
        <taxon>Burkholderiales</taxon>
        <taxon>Sphaerotilaceae</taxon>
        <taxon>Roseateles</taxon>
    </lineage>
</organism>
<feature type="transmembrane region" description="Helical" evidence="2">
    <location>
        <begin position="20"/>
        <end position="44"/>
    </location>
</feature>
<keyword evidence="2" id="KW-0812">Transmembrane</keyword>
<evidence type="ECO:0000313" key="4">
    <source>
        <dbReference type="Proteomes" id="UP000562027"/>
    </source>
</evidence>
<dbReference type="Pfam" id="PF05137">
    <property type="entry name" value="PilN"/>
    <property type="match status" value="1"/>
</dbReference>
<keyword evidence="2" id="KW-1133">Transmembrane helix</keyword>
<keyword evidence="4" id="KW-1185">Reference proteome</keyword>
<comment type="caution">
    <text evidence="3">The sequence shown here is derived from an EMBL/GenBank/DDBJ whole genome shotgun (WGS) entry which is preliminary data.</text>
</comment>
<evidence type="ECO:0000256" key="2">
    <source>
        <dbReference type="SAM" id="Phobius"/>
    </source>
</evidence>
<feature type="region of interest" description="Disordered" evidence="1">
    <location>
        <begin position="181"/>
        <end position="212"/>
    </location>
</feature>